<evidence type="ECO:0000313" key="3">
    <source>
        <dbReference type="Proteomes" id="UP001283361"/>
    </source>
</evidence>
<reference evidence="2" key="1">
    <citation type="journal article" date="2023" name="G3 (Bethesda)">
        <title>A reference genome for the long-term kleptoplast-retaining sea slug Elysia crispata morphotype clarki.</title>
        <authorList>
            <person name="Eastman K.E."/>
            <person name="Pendleton A.L."/>
            <person name="Shaikh M.A."/>
            <person name="Suttiyut T."/>
            <person name="Ogas R."/>
            <person name="Tomko P."/>
            <person name="Gavelis G."/>
            <person name="Widhalm J.R."/>
            <person name="Wisecaver J.H."/>
        </authorList>
    </citation>
    <scope>NUCLEOTIDE SEQUENCE</scope>
    <source>
        <strain evidence="2">ECLA1</strain>
    </source>
</reference>
<proteinExistence type="predicted"/>
<sequence length="93" mass="10394">MEDDDGTESKRVYHSAGASYLSSGGKKAIDINQKTENKTRQSDNPMTLIQSFRTSTHRTQAKTGQTQRHWSSLLTATCSPHVMSRYKLELGGF</sequence>
<feature type="region of interest" description="Disordered" evidence="1">
    <location>
        <begin position="1"/>
        <end position="44"/>
    </location>
</feature>
<evidence type="ECO:0000313" key="2">
    <source>
        <dbReference type="EMBL" id="KAK3785014.1"/>
    </source>
</evidence>
<keyword evidence="3" id="KW-1185">Reference proteome</keyword>
<gene>
    <name evidence="2" type="ORF">RRG08_037966</name>
</gene>
<protein>
    <submittedName>
        <fullName evidence="2">Uncharacterized protein</fullName>
    </submittedName>
</protein>
<feature type="compositionally biased region" description="Basic and acidic residues" evidence="1">
    <location>
        <begin position="27"/>
        <end position="41"/>
    </location>
</feature>
<evidence type="ECO:0000256" key="1">
    <source>
        <dbReference type="SAM" id="MobiDB-lite"/>
    </source>
</evidence>
<comment type="caution">
    <text evidence="2">The sequence shown here is derived from an EMBL/GenBank/DDBJ whole genome shotgun (WGS) entry which is preliminary data.</text>
</comment>
<dbReference type="Proteomes" id="UP001283361">
    <property type="component" value="Unassembled WGS sequence"/>
</dbReference>
<accession>A0AAE1ABS3</accession>
<dbReference type="AlphaFoldDB" id="A0AAE1ABS3"/>
<name>A0AAE1ABS3_9GAST</name>
<dbReference type="EMBL" id="JAWDGP010002177">
    <property type="protein sequence ID" value="KAK3785014.1"/>
    <property type="molecule type" value="Genomic_DNA"/>
</dbReference>
<organism evidence="2 3">
    <name type="scientific">Elysia crispata</name>
    <name type="common">lettuce slug</name>
    <dbReference type="NCBI Taxonomy" id="231223"/>
    <lineage>
        <taxon>Eukaryota</taxon>
        <taxon>Metazoa</taxon>
        <taxon>Spiralia</taxon>
        <taxon>Lophotrochozoa</taxon>
        <taxon>Mollusca</taxon>
        <taxon>Gastropoda</taxon>
        <taxon>Heterobranchia</taxon>
        <taxon>Euthyneura</taxon>
        <taxon>Panpulmonata</taxon>
        <taxon>Sacoglossa</taxon>
        <taxon>Placobranchoidea</taxon>
        <taxon>Plakobranchidae</taxon>
        <taxon>Elysia</taxon>
    </lineage>
</organism>